<dbReference type="Gene3D" id="1.10.10.60">
    <property type="entry name" value="Homeodomain-like"/>
    <property type="match status" value="1"/>
</dbReference>
<sequence>MKLVITVPKYFCCNRDCPHKTFAYAFDFIETNSIHTKRLNDYIYQLALKNSSINAKNQISFSHVPVSANTVLRILKKENIKIDYNAENIEIDDFAFLKRNVYYSVIVDNHIKIADISTVPLHKKEYLSKRERRKVETGTRKWEIVRKAHQLKEEGNNNSKIARLLGMARPTVIKYLKITKPPIDARPCIRDPFIPRIKELLLDGLHYTEIFQLIKEEGYPRQISLYNRKMKEIRHKFKHNIRYFRV</sequence>
<name>A0A1I6IWL0_9FIRM</name>
<evidence type="ECO:0000313" key="1">
    <source>
        <dbReference type="EMBL" id="SFR71125.1"/>
    </source>
</evidence>
<dbReference type="AlphaFoldDB" id="A0A1I6IWL0"/>
<dbReference type="Proteomes" id="UP000199659">
    <property type="component" value="Unassembled WGS sequence"/>
</dbReference>
<gene>
    <name evidence="1" type="ORF">SAMN05661086_01192</name>
</gene>
<evidence type="ECO:0000313" key="2">
    <source>
        <dbReference type="Proteomes" id="UP000199659"/>
    </source>
</evidence>
<dbReference type="EMBL" id="FOYZ01000004">
    <property type="protein sequence ID" value="SFR71125.1"/>
    <property type="molecule type" value="Genomic_DNA"/>
</dbReference>
<evidence type="ECO:0008006" key="3">
    <source>
        <dbReference type="Google" id="ProtNLM"/>
    </source>
</evidence>
<keyword evidence="2" id="KW-1185">Reference proteome</keyword>
<protein>
    <recommendedName>
        <fullName evidence="3">Helix-turn-helix domain of resolvase</fullName>
    </recommendedName>
</protein>
<proteinExistence type="predicted"/>
<accession>A0A1I6IWL0</accession>
<reference evidence="1 2" key="1">
    <citation type="submission" date="2016-10" db="EMBL/GenBank/DDBJ databases">
        <authorList>
            <person name="de Groot N.N."/>
        </authorList>
    </citation>
    <scope>NUCLEOTIDE SEQUENCE [LARGE SCALE GENOMIC DNA]</scope>
    <source>
        <strain evidence="1 2">743A</strain>
    </source>
</reference>
<organism evidence="1 2">
    <name type="scientific">Anaeromicropila populeti</name>
    <dbReference type="NCBI Taxonomy" id="37658"/>
    <lineage>
        <taxon>Bacteria</taxon>
        <taxon>Bacillati</taxon>
        <taxon>Bacillota</taxon>
        <taxon>Clostridia</taxon>
        <taxon>Lachnospirales</taxon>
        <taxon>Lachnospiraceae</taxon>
        <taxon>Anaeromicropila</taxon>
    </lineage>
</organism>